<dbReference type="OrthoDB" id="9815599at2"/>
<dbReference type="InterPro" id="IPR029068">
    <property type="entry name" value="Glyas_Bleomycin-R_OHBP_Dase"/>
</dbReference>
<evidence type="ECO:0000313" key="2">
    <source>
        <dbReference type="EMBL" id="SOY29908.1"/>
    </source>
</evidence>
<dbReference type="AlphaFoldDB" id="A0A2K4ZHG4"/>
<evidence type="ECO:0000313" key="3">
    <source>
        <dbReference type="Proteomes" id="UP000236311"/>
    </source>
</evidence>
<sequence>MKFCTTLIAVKDMEKSLQFYKNLFRQEVTLDLGWNKTLSCGLTLQEHFDRLAEFPADTMHFRSNTMELYFETEDFDRFLTLLDTFPEVERLHEAQTFPWLQRGIRIFDPDGHLIEVSESMYSVACKLFEKGKSVEEAAEVIQHPLSLVQTWHDKFMCAGK</sequence>
<dbReference type="Proteomes" id="UP000236311">
    <property type="component" value="Unassembled WGS sequence"/>
</dbReference>
<accession>A0A2K4ZHG4</accession>
<evidence type="ECO:0000259" key="1">
    <source>
        <dbReference type="PROSITE" id="PS51819"/>
    </source>
</evidence>
<organism evidence="2 3">
    <name type="scientific">Acetatifactor muris</name>
    <dbReference type="NCBI Taxonomy" id="879566"/>
    <lineage>
        <taxon>Bacteria</taxon>
        <taxon>Bacillati</taxon>
        <taxon>Bacillota</taxon>
        <taxon>Clostridia</taxon>
        <taxon>Lachnospirales</taxon>
        <taxon>Lachnospiraceae</taxon>
        <taxon>Acetatifactor</taxon>
    </lineage>
</organism>
<dbReference type="InterPro" id="IPR025870">
    <property type="entry name" value="Glyoxalase-like_dom"/>
</dbReference>
<reference evidence="2 3" key="1">
    <citation type="submission" date="2018-01" db="EMBL/GenBank/DDBJ databases">
        <authorList>
            <person name="Gaut B.S."/>
            <person name="Morton B.R."/>
            <person name="Clegg M.T."/>
            <person name="Duvall M.R."/>
        </authorList>
    </citation>
    <scope>NUCLEOTIDE SEQUENCE [LARGE SCALE GENOMIC DNA]</scope>
    <source>
        <strain evidence="2">GP69</strain>
    </source>
</reference>
<proteinExistence type="predicted"/>
<dbReference type="Pfam" id="PF12681">
    <property type="entry name" value="Glyoxalase_2"/>
    <property type="match status" value="1"/>
</dbReference>
<dbReference type="Gene3D" id="3.10.180.10">
    <property type="entry name" value="2,3-Dihydroxybiphenyl 1,2-Dioxygenase, domain 1"/>
    <property type="match status" value="1"/>
</dbReference>
<gene>
    <name evidence="2" type="ORF">AMURIS_02629</name>
</gene>
<name>A0A2K4ZHG4_9FIRM</name>
<protein>
    <submittedName>
        <fullName evidence="2">Glyoxalase-like domain protein</fullName>
    </submittedName>
</protein>
<dbReference type="EMBL" id="OFSM01000012">
    <property type="protein sequence ID" value="SOY29908.1"/>
    <property type="molecule type" value="Genomic_DNA"/>
</dbReference>
<dbReference type="RefSeq" id="WP_103239974.1">
    <property type="nucleotide sequence ID" value="NZ_JANJZD010000011.1"/>
</dbReference>
<dbReference type="InterPro" id="IPR037523">
    <property type="entry name" value="VOC_core"/>
</dbReference>
<keyword evidence="3" id="KW-1185">Reference proteome</keyword>
<dbReference type="SUPFAM" id="SSF54593">
    <property type="entry name" value="Glyoxalase/Bleomycin resistance protein/Dihydroxybiphenyl dioxygenase"/>
    <property type="match status" value="1"/>
</dbReference>
<dbReference type="PROSITE" id="PS51819">
    <property type="entry name" value="VOC"/>
    <property type="match status" value="1"/>
</dbReference>
<feature type="domain" description="VOC" evidence="1">
    <location>
        <begin position="2"/>
        <end position="119"/>
    </location>
</feature>